<proteinExistence type="predicted"/>
<reference evidence="1" key="1">
    <citation type="submission" date="2021-05" db="EMBL/GenBank/DDBJ databases">
        <authorList>
            <person name="Alioto T."/>
            <person name="Alioto T."/>
            <person name="Gomez Garrido J."/>
        </authorList>
    </citation>
    <scope>NUCLEOTIDE SEQUENCE</scope>
</reference>
<evidence type="ECO:0000313" key="1">
    <source>
        <dbReference type="EMBL" id="CAG6742761.1"/>
    </source>
</evidence>
<name>A0A8D8ZAS1_9HEMI</name>
<accession>A0A8D8ZAS1</accession>
<dbReference type="EMBL" id="HBUF01439132">
    <property type="protein sequence ID" value="CAG6742761.1"/>
    <property type="molecule type" value="Transcribed_RNA"/>
</dbReference>
<dbReference type="AlphaFoldDB" id="A0A8D8ZAS1"/>
<protein>
    <submittedName>
        <fullName evidence="1">Uncharacterized protein</fullName>
    </submittedName>
</protein>
<organism evidence="1">
    <name type="scientific">Cacopsylla melanoneura</name>
    <dbReference type="NCBI Taxonomy" id="428564"/>
    <lineage>
        <taxon>Eukaryota</taxon>
        <taxon>Metazoa</taxon>
        <taxon>Ecdysozoa</taxon>
        <taxon>Arthropoda</taxon>
        <taxon>Hexapoda</taxon>
        <taxon>Insecta</taxon>
        <taxon>Pterygota</taxon>
        <taxon>Neoptera</taxon>
        <taxon>Paraneoptera</taxon>
        <taxon>Hemiptera</taxon>
        <taxon>Sternorrhyncha</taxon>
        <taxon>Psylloidea</taxon>
        <taxon>Psyllidae</taxon>
        <taxon>Psyllinae</taxon>
        <taxon>Cacopsylla</taxon>
    </lineage>
</organism>
<sequence>MSDITQFSPFSPKLSPIQSSLLSLHLSMFPVLSPLVLPKISPYLPLQLKYVPSSSPRCSLQTVSQSFFLSLYLLALSLELKFIQFEYFLFNFLSHFRCCRAAVFSYLLNTQYTLYISVHTPTAAHSRGKSMKGELFKVHTSHTKYIIILLKYLPKPRKKETLF</sequence>